<name>A0ABU2ZTA9_9ALTE</name>
<dbReference type="InterPro" id="IPR001789">
    <property type="entry name" value="Sig_transdc_resp-reg_receiver"/>
</dbReference>
<evidence type="ECO:0000313" key="12">
    <source>
        <dbReference type="Proteomes" id="UP001253545"/>
    </source>
</evidence>
<dbReference type="EC" id="3.5.1.44" evidence="5"/>
<feature type="modified residue" description="4-aspartylphosphate" evidence="5 7">
    <location>
        <position position="51"/>
    </location>
</feature>
<dbReference type="EMBL" id="JAVRHX010000001">
    <property type="protein sequence ID" value="MDT0594652.1"/>
    <property type="molecule type" value="Genomic_DNA"/>
</dbReference>
<keyword evidence="11" id="KW-0489">Methyltransferase</keyword>
<comment type="function">
    <text evidence="5">Involved in chemotaxis. Part of a chemotaxis signal transduction system that modulates chemotaxis in response to various stimuli. Catalyzes the demethylation of specific methylglutamate residues introduced into the chemoreceptors (methyl-accepting chemotaxis proteins or MCP) by CheR. Also mediates the irreversible deamidation of specific glutamine residues to glutamic acid.</text>
</comment>
<feature type="domain" description="CheB-type methylesterase" evidence="10">
    <location>
        <begin position="179"/>
        <end position="367"/>
    </location>
</feature>
<dbReference type="RefSeq" id="WP_311368116.1">
    <property type="nucleotide sequence ID" value="NZ_JAVRHX010000001.1"/>
</dbReference>
<dbReference type="CDD" id="cd16432">
    <property type="entry name" value="CheB_Rec"/>
    <property type="match status" value="1"/>
</dbReference>
<comment type="catalytic activity">
    <reaction evidence="4 5">
        <text>[protein]-L-glutamate 5-O-methyl ester + H2O = L-glutamyl-[protein] + methanol + H(+)</text>
        <dbReference type="Rhea" id="RHEA:23236"/>
        <dbReference type="Rhea" id="RHEA-COMP:10208"/>
        <dbReference type="Rhea" id="RHEA-COMP:10311"/>
        <dbReference type="ChEBI" id="CHEBI:15377"/>
        <dbReference type="ChEBI" id="CHEBI:15378"/>
        <dbReference type="ChEBI" id="CHEBI:17790"/>
        <dbReference type="ChEBI" id="CHEBI:29973"/>
        <dbReference type="ChEBI" id="CHEBI:82795"/>
        <dbReference type="EC" id="3.1.1.61"/>
    </reaction>
</comment>
<dbReference type="CDD" id="cd17541">
    <property type="entry name" value="REC_CheB-like"/>
    <property type="match status" value="1"/>
</dbReference>
<dbReference type="PANTHER" id="PTHR42872">
    <property type="entry name" value="PROTEIN-GLUTAMATE METHYLESTERASE/PROTEIN-GLUTAMINE GLUTAMINASE"/>
    <property type="match status" value="1"/>
</dbReference>
<evidence type="ECO:0000256" key="7">
    <source>
        <dbReference type="PROSITE-ProRule" id="PRU00169"/>
    </source>
</evidence>
<dbReference type="SUPFAM" id="SSF52738">
    <property type="entry name" value="Methylesterase CheB, C-terminal domain"/>
    <property type="match status" value="1"/>
</dbReference>
<dbReference type="Pfam" id="PF00072">
    <property type="entry name" value="Response_reg"/>
    <property type="match status" value="1"/>
</dbReference>
<accession>A0ABU2ZTA9</accession>
<gene>
    <name evidence="5 11" type="primary">cheB</name>
    <name evidence="11" type="ORF">RM552_07355</name>
</gene>
<dbReference type="NCBIfam" id="NF001965">
    <property type="entry name" value="PRK00742.1"/>
    <property type="match status" value="1"/>
</dbReference>
<comment type="catalytic activity">
    <reaction evidence="5">
        <text>L-glutaminyl-[protein] + H2O = L-glutamyl-[protein] + NH4(+)</text>
        <dbReference type="Rhea" id="RHEA:16441"/>
        <dbReference type="Rhea" id="RHEA-COMP:10207"/>
        <dbReference type="Rhea" id="RHEA-COMP:10208"/>
        <dbReference type="ChEBI" id="CHEBI:15377"/>
        <dbReference type="ChEBI" id="CHEBI:28938"/>
        <dbReference type="ChEBI" id="CHEBI:29973"/>
        <dbReference type="ChEBI" id="CHEBI:30011"/>
        <dbReference type="EC" id="3.5.1.44"/>
    </reaction>
</comment>
<keyword evidence="12" id="KW-1185">Reference proteome</keyword>
<evidence type="ECO:0000256" key="3">
    <source>
        <dbReference type="ARBA" id="ARBA00022801"/>
    </source>
</evidence>
<evidence type="ECO:0000313" key="11">
    <source>
        <dbReference type="EMBL" id="MDT0594652.1"/>
    </source>
</evidence>
<dbReference type="GO" id="GO:0032259">
    <property type="term" value="P:methylation"/>
    <property type="evidence" value="ECO:0007669"/>
    <property type="project" value="UniProtKB-KW"/>
</dbReference>
<feature type="active site" evidence="5 6">
    <location>
        <position position="191"/>
    </location>
</feature>
<dbReference type="Proteomes" id="UP001253545">
    <property type="component" value="Unassembled WGS sequence"/>
</dbReference>
<dbReference type="PIRSF" id="PIRSF000876">
    <property type="entry name" value="RR_chemtxs_CheB"/>
    <property type="match status" value="1"/>
</dbReference>
<dbReference type="HAMAP" id="MF_00099">
    <property type="entry name" value="CheB_chemtxs"/>
    <property type="match status" value="1"/>
</dbReference>
<sequence>MKVLIVDDSALMRRHLKSLFEEAGFVTEMARNGQDCLTQLSTFKPDVVTLDINMPIMDGIECLKTIMKTQPLPVVMVSSLTEDGAEATFKALALGAVDFIQKPSGTWTQNMGESAPILLEKVRQASKVSMQKLRSPASTNNKSINAPRQLNSSSFFGKPTPRAQTQTLTERAPSSRKRQSTAKKLIVIGVSTGGPNCLQAILPKLNKEFSTPIVIAQHMPARFTKVFAERLNTMCALNVVEVDTKQALLAHHIYIAKGDADIVISKTGGRLYAESVPITPEYIWHPSVTRLVETASANINASELCCVQLTGMGNDGAQAMNKAHEQGATVIAESNETAVVFGMPGELVKLGGTTKILPNYAIAKALQ</sequence>
<evidence type="ECO:0000259" key="9">
    <source>
        <dbReference type="PROSITE" id="PS50110"/>
    </source>
</evidence>
<evidence type="ECO:0000256" key="5">
    <source>
        <dbReference type="HAMAP-Rule" id="MF_00099"/>
    </source>
</evidence>
<dbReference type="Pfam" id="PF01339">
    <property type="entry name" value="CheB_methylest"/>
    <property type="match status" value="1"/>
</dbReference>
<dbReference type="PROSITE" id="PS50122">
    <property type="entry name" value="CHEB"/>
    <property type="match status" value="1"/>
</dbReference>
<organism evidence="11 12">
    <name type="scientific">Glaciecola petra</name>
    <dbReference type="NCBI Taxonomy" id="3075602"/>
    <lineage>
        <taxon>Bacteria</taxon>
        <taxon>Pseudomonadati</taxon>
        <taxon>Pseudomonadota</taxon>
        <taxon>Gammaproteobacteria</taxon>
        <taxon>Alteromonadales</taxon>
        <taxon>Alteromonadaceae</taxon>
        <taxon>Glaciecola</taxon>
    </lineage>
</organism>
<evidence type="ECO:0000256" key="6">
    <source>
        <dbReference type="PROSITE-ProRule" id="PRU00050"/>
    </source>
</evidence>
<dbReference type="PROSITE" id="PS50110">
    <property type="entry name" value="RESPONSE_REGULATORY"/>
    <property type="match status" value="1"/>
</dbReference>
<feature type="domain" description="Response regulatory" evidence="9">
    <location>
        <begin position="2"/>
        <end position="117"/>
    </location>
</feature>
<reference evidence="11 12" key="1">
    <citation type="submission" date="2023-09" db="EMBL/GenBank/DDBJ databases">
        <authorList>
            <person name="Rey-Velasco X."/>
        </authorList>
    </citation>
    <scope>NUCLEOTIDE SEQUENCE [LARGE SCALE GENOMIC DNA]</scope>
    <source>
        <strain evidence="11 12">P117</strain>
    </source>
</reference>
<dbReference type="Gene3D" id="3.40.50.180">
    <property type="entry name" value="Methylesterase CheB, C-terminal domain"/>
    <property type="match status" value="1"/>
</dbReference>
<comment type="PTM">
    <text evidence="5">Phosphorylated by CheA. Phosphorylation of the N-terminal regulatory domain activates the methylesterase activity.</text>
</comment>
<dbReference type="SMART" id="SM00448">
    <property type="entry name" value="REC"/>
    <property type="match status" value="1"/>
</dbReference>
<comment type="domain">
    <text evidence="5">Contains a C-terminal catalytic domain, and an N-terminal region which modulates catalytic activity.</text>
</comment>
<feature type="region of interest" description="Disordered" evidence="8">
    <location>
        <begin position="130"/>
        <end position="180"/>
    </location>
</feature>
<evidence type="ECO:0000256" key="8">
    <source>
        <dbReference type="SAM" id="MobiDB-lite"/>
    </source>
</evidence>
<protein>
    <recommendedName>
        <fullName evidence="5">Protein-glutamate methylesterase/protein-glutamine glutaminase</fullName>
        <ecNumber evidence="5">3.1.1.61</ecNumber>
        <ecNumber evidence="5">3.5.1.44</ecNumber>
    </recommendedName>
</protein>
<keyword evidence="11" id="KW-0808">Transferase</keyword>
<evidence type="ECO:0000256" key="1">
    <source>
        <dbReference type="ARBA" id="ARBA00022490"/>
    </source>
</evidence>
<comment type="subcellular location">
    <subcellularLocation>
        <location evidence="5">Cytoplasm</location>
    </subcellularLocation>
</comment>
<dbReference type="PANTHER" id="PTHR42872:SF6">
    <property type="entry name" value="PROTEIN-GLUTAMATE METHYLESTERASE_PROTEIN-GLUTAMINE GLUTAMINASE"/>
    <property type="match status" value="1"/>
</dbReference>
<evidence type="ECO:0000259" key="10">
    <source>
        <dbReference type="PROSITE" id="PS50122"/>
    </source>
</evidence>
<dbReference type="EC" id="3.1.1.61" evidence="5"/>
<feature type="compositionally biased region" description="Polar residues" evidence="8">
    <location>
        <begin position="136"/>
        <end position="155"/>
    </location>
</feature>
<dbReference type="InterPro" id="IPR000673">
    <property type="entry name" value="Sig_transdc_resp-reg_Me-estase"/>
</dbReference>
<dbReference type="SUPFAM" id="SSF52172">
    <property type="entry name" value="CheY-like"/>
    <property type="match status" value="1"/>
</dbReference>
<feature type="active site" evidence="5 6">
    <location>
        <position position="315"/>
    </location>
</feature>
<evidence type="ECO:0000256" key="4">
    <source>
        <dbReference type="ARBA" id="ARBA00048267"/>
    </source>
</evidence>
<dbReference type="InterPro" id="IPR008248">
    <property type="entry name" value="CheB-like"/>
</dbReference>
<comment type="similarity">
    <text evidence="5">Belongs to the CheB family.</text>
</comment>
<keyword evidence="5 7" id="KW-0597">Phosphoprotein</keyword>
<dbReference type="GO" id="GO:0008984">
    <property type="term" value="F:protein-glutamate methylesterase activity"/>
    <property type="evidence" value="ECO:0007669"/>
    <property type="project" value="UniProtKB-EC"/>
</dbReference>
<proteinExistence type="inferred from homology"/>
<dbReference type="GO" id="GO:0008168">
    <property type="term" value="F:methyltransferase activity"/>
    <property type="evidence" value="ECO:0007669"/>
    <property type="project" value="UniProtKB-KW"/>
</dbReference>
<evidence type="ECO:0000256" key="2">
    <source>
        <dbReference type="ARBA" id="ARBA00022500"/>
    </source>
</evidence>
<dbReference type="InterPro" id="IPR011006">
    <property type="entry name" value="CheY-like_superfamily"/>
</dbReference>
<dbReference type="Gene3D" id="3.40.50.2300">
    <property type="match status" value="1"/>
</dbReference>
<keyword evidence="3 5" id="KW-0378">Hydrolase</keyword>
<dbReference type="InterPro" id="IPR035909">
    <property type="entry name" value="CheB_C"/>
</dbReference>
<keyword evidence="2 5" id="KW-0145">Chemotaxis</keyword>
<keyword evidence="1 5" id="KW-0963">Cytoplasm</keyword>
<comment type="caution">
    <text evidence="11">The sequence shown here is derived from an EMBL/GenBank/DDBJ whole genome shotgun (WGS) entry which is preliminary data.</text>
</comment>
<feature type="active site" evidence="5 6">
    <location>
        <position position="218"/>
    </location>
</feature>